<dbReference type="AlphaFoldDB" id="A0A915L9P7"/>
<sequence>MDSISRIPLTERLRGSASLRPKPNSGSELSSKFPAISLDPDPIFLKSWTRTGSLRIKRGRSYIYFHLLINAQQLLSIKL</sequence>
<evidence type="ECO:0000313" key="1">
    <source>
        <dbReference type="Proteomes" id="UP000887565"/>
    </source>
</evidence>
<name>A0A915L9P7_ROMCU</name>
<reference evidence="2" key="1">
    <citation type="submission" date="2022-11" db="UniProtKB">
        <authorList>
            <consortium name="WormBaseParasite"/>
        </authorList>
    </citation>
    <scope>IDENTIFICATION</scope>
</reference>
<accession>A0A915L9P7</accession>
<evidence type="ECO:0000313" key="2">
    <source>
        <dbReference type="WBParaSite" id="nRc.2.0.1.t47779-RA"/>
    </source>
</evidence>
<keyword evidence="1" id="KW-1185">Reference proteome</keyword>
<organism evidence="1 2">
    <name type="scientific">Romanomermis culicivorax</name>
    <name type="common">Nematode worm</name>
    <dbReference type="NCBI Taxonomy" id="13658"/>
    <lineage>
        <taxon>Eukaryota</taxon>
        <taxon>Metazoa</taxon>
        <taxon>Ecdysozoa</taxon>
        <taxon>Nematoda</taxon>
        <taxon>Enoplea</taxon>
        <taxon>Dorylaimia</taxon>
        <taxon>Mermithida</taxon>
        <taxon>Mermithoidea</taxon>
        <taxon>Mermithidae</taxon>
        <taxon>Romanomermis</taxon>
    </lineage>
</organism>
<dbReference type="Proteomes" id="UP000887565">
    <property type="component" value="Unplaced"/>
</dbReference>
<proteinExistence type="predicted"/>
<dbReference type="WBParaSite" id="nRc.2.0.1.t47779-RA">
    <property type="protein sequence ID" value="nRc.2.0.1.t47779-RA"/>
    <property type="gene ID" value="nRc.2.0.1.g47779"/>
</dbReference>
<protein>
    <submittedName>
        <fullName evidence="2">Uncharacterized protein</fullName>
    </submittedName>
</protein>